<dbReference type="SMART" id="SM00173">
    <property type="entry name" value="RAS"/>
    <property type="match status" value="1"/>
</dbReference>
<evidence type="ECO:0000256" key="2">
    <source>
        <dbReference type="ARBA" id="ARBA00023134"/>
    </source>
</evidence>
<keyword evidence="5" id="KW-1185">Reference proteome</keyword>
<dbReference type="GO" id="GO:0001667">
    <property type="term" value="P:ameboidal-type cell migration"/>
    <property type="evidence" value="ECO:0007669"/>
    <property type="project" value="UniProtKB-ARBA"/>
</dbReference>
<dbReference type="InParanoid" id="A0A7R8YY51"/>
<sequence length="471" mass="52653">MTVKIPSFFTSHMSTVATMSSRDHPFNRSTRPLLVDRKPQILLKKKSLLGDGKMHGFNDFSIMSQQFKTLNTHIGYPYGSPPSPTVVNSNDFTFSDDNNSNIYSSSNMAVPAGYRRVCDTTDQMQPDLNGGYQGGRVHANLEAGYTKHFDDHLNWKAGNRVTNKDHHNLHQPKTNHYDPFSPAYDHAYEANGRDSSQNGGGPFIFGVHTANTFVGSNSTVINQIRKYSQDNGKPVLNQSISDTSSSSRGTEKDCSLLVKDTSSIKKRNRKDKKFSKENRPRIKCVLVGDGHVGKTNLIRTYLENRFVSDYIPTASDIYNAEVMVNDSPVHITLCDTAGQDTLDPLRELCYPDSNVFMLCFSLVKPESFQSIKDKWIPKFSKTKAALVLVGTQADLRSDNFMLNKLQMHGEKPISSKEAWDLATSIGAKYIETSSLEQINVKDAFDAAIWDALLPNRLPPTPPLWKKLLCLA</sequence>
<dbReference type="PROSITE" id="PS51421">
    <property type="entry name" value="RAS"/>
    <property type="match status" value="1"/>
</dbReference>
<gene>
    <name evidence="4" type="ORF">HERILL_LOCUS12251</name>
</gene>
<dbReference type="PRINTS" id="PR00449">
    <property type="entry name" value="RASTRNSFRMNG"/>
</dbReference>
<dbReference type="SMART" id="SM00175">
    <property type="entry name" value="RAB"/>
    <property type="match status" value="1"/>
</dbReference>
<dbReference type="FunCoup" id="A0A7R8YY51">
    <property type="interactions" value="1"/>
</dbReference>
<dbReference type="OrthoDB" id="8830751at2759"/>
<dbReference type="GO" id="GO:0035006">
    <property type="term" value="P:melanization defense response"/>
    <property type="evidence" value="ECO:0007669"/>
    <property type="project" value="UniProtKB-ARBA"/>
</dbReference>
<dbReference type="NCBIfam" id="TIGR00231">
    <property type="entry name" value="small_GTP"/>
    <property type="match status" value="1"/>
</dbReference>
<dbReference type="GO" id="GO:0022412">
    <property type="term" value="P:cellular process involved in reproduction in multicellular organism"/>
    <property type="evidence" value="ECO:0007669"/>
    <property type="project" value="UniProtKB-ARBA"/>
</dbReference>
<evidence type="ECO:0000256" key="3">
    <source>
        <dbReference type="SAM" id="MobiDB-lite"/>
    </source>
</evidence>
<dbReference type="GO" id="GO:0035099">
    <property type="term" value="P:hemocyte migration"/>
    <property type="evidence" value="ECO:0007669"/>
    <property type="project" value="UniProtKB-ARBA"/>
</dbReference>
<name>A0A7R8YY51_HERIL</name>
<keyword evidence="1" id="KW-0547">Nucleotide-binding</keyword>
<dbReference type="InterPro" id="IPR005225">
    <property type="entry name" value="Small_GTP-bd"/>
</dbReference>
<dbReference type="OMA" id="QDRFTHE"/>
<feature type="region of interest" description="Disordered" evidence="3">
    <location>
        <begin position="231"/>
        <end position="252"/>
    </location>
</feature>
<evidence type="ECO:0008006" key="6">
    <source>
        <dbReference type="Google" id="ProtNLM"/>
    </source>
</evidence>
<organism evidence="4 5">
    <name type="scientific">Hermetia illucens</name>
    <name type="common">Black soldier fly</name>
    <dbReference type="NCBI Taxonomy" id="343691"/>
    <lineage>
        <taxon>Eukaryota</taxon>
        <taxon>Metazoa</taxon>
        <taxon>Ecdysozoa</taxon>
        <taxon>Arthropoda</taxon>
        <taxon>Hexapoda</taxon>
        <taxon>Insecta</taxon>
        <taxon>Pterygota</taxon>
        <taxon>Neoptera</taxon>
        <taxon>Endopterygota</taxon>
        <taxon>Diptera</taxon>
        <taxon>Brachycera</taxon>
        <taxon>Stratiomyomorpha</taxon>
        <taxon>Stratiomyidae</taxon>
        <taxon>Hermetiinae</taxon>
        <taxon>Hermetia</taxon>
    </lineage>
</organism>
<dbReference type="FunFam" id="3.40.50.300:FF:001600">
    <property type="entry name" value="RhoU, isoform B"/>
    <property type="match status" value="1"/>
</dbReference>
<dbReference type="InterPro" id="IPR003578">
    <property type="entry name" value="Small_GTPase_Rho"/>
</dbReference>
<dbReference type="InterPro" id="IPR027417">
    <property type="entry name" value="P-loop_NTPase"/>
</dbReference>
<evidence type="ECO:0000313" key="5">
    <source>
        <dbReference type="Proteomes" id="UP000594454"/>
    </source>
</evidence>
<dbReference type="SUPFAM" id="SSF52540">
    <property type="entry name" value="P-loop containing nucleoside triphosphate hydrolases"/>
    <property type="match status" value="1"/>
</dbReference>
<dbReference type="GO" id="GO:0005525">
    <property type="term" value="F:GTP binding"/>
    <property type="evidence" value="ECO:0007669"/>
    <property type="project" value="UniProtKB-KW"/>
</dbReference>
<dbReference type="GO" id="GO:0007264">
    <property type="term" value="P:small GTPase-mediated signal transduction"/>
    <property type="evidence" value="ECO:0007669"/>
    <property type="project" value="InterPro"/>
</dbReference>
<dbReference type="Pfam" id="PF00071">
    <property type="entry name" value="Ras"/>
    <property type="match status" value="1"/>
</dbReference>
<keyword evidence="2" id="KW-0342">GTP-binding</keyword>
<dbReference type="GO" id="GO:0060429">
    <property type="term" value="P:epithelium development"/>
    <property type="evidence" value="ECO:0007669"/>
    <property type="project" value="UniProtKB-ARBA"/>
</dbReference>
<dbReference type="InterPro" id="IPR001806">
    <property type="entry name" value="Small_GTPase"/>
</dbReference>
<evidence type="ECO:0000313" key="4">
    <source>
        <dbReference type="EMBL" id="CAD7089718.1"/>
    </source>
</evidence>
<dbReference type="SMART" id="SM00174">
    <property type="entry name" value="RHO"/>
    <property type="match status" value="1"/>
</dbReference>
<dbReference type="Gene3D" id="3.40.50.300">
    <property type="entry name" value="P-loop containing nucleotide triphosphate hydrolases"/>
    <property type="match status" value="1"/>
</dbReference>
<dbReference type="Proteomes" id="UP000594454">
    <property type="component" value="Chromosome 5"/>
</dbReference>
<protein>
    <recommendedName>
        <fullName evidence="6">Rho GTPase</fullName>
    </recommendedName>
</protein>
<dbReference type="PROSITE" id="PS51419">
    <property type="entry name" value="RAB"/>
    <property type="match status" value="1"/>
</dbReference>
<evidence type="ECO:0000256" key="1">
    <source>
        <dbReference type="ARBA" id="ARBA00022741"/>
    </source>
</evidence>
<dbReference type="PANTHER" id="PTHR24072">
    <property type="entry name" value="RHO FAMILY GTPASE"/>
    <property type="match status" value="1"/>
</dbReference>
<accession>A0A7R8YY51</accession>
<reference evidence="4 5" key="1">
    <citation type="submission" date="2020-11" db="EMBL/GenBank/DDBJ databases">
        <authorList>
            <person name="Wallbank WR R."/>
            <person name="Pardo Diaz C."/>
            <person name="Kozak K."/>
            <person name="Martin S."/>
            <person name="Jiggins C."/>
            <person name="Moest M."/>
            <person name="Warren A I."/>
            <person name="Generalovic N T."/>
            <person name="Byers J.R.P. K."/>
            <person name="Montejo-Kovacevich G."/>
            <person name="Yen C E."/>
        </authorList>
    </citation>
    <scope>NUCLEOTIDE SEQUENCE [LARGE SCALE GENOMIC DNA]</scope>
</reference>
<dbReference type="GO" id="GO:0003006">
    <property type="term" value="P:developmental process involved in reproduction"/>
    <property type="evidence" value="ECO:0007669"/>
    <property type="project" value="UniProtKB-ARBA"/>
</dbReference>
<dbReference type="AlphaFoldDB" id="A0A7R8YY51"/>
<dbReference type="GO" id="GO:0003924">
    <property type="term" value="F:GTPase activity"/>
    <property type="evidence" value="ECO:0007669"/>
    <property type="project" value="InterPro"/>
</dbReference>
<dbReference type="EMBL" id="LR899013">
    <property type="protein sequence ID" value="CAD7089718.1"/>
    <property type="molecule type" value="Genomic_DNA"/>
</dbReference>
<proteinExistence type="predicted"/>
<dbReference type="PROSITE" id="PS51420">
    <property type="entry name" value="RHO"/>
    <property type="match status" value="1"/>
</dbReference>